<gene>
    <name evidence="1" type="ORF">M419DRAFT_118438</name>
</gene>
<dbReference type="KEGG" id="trr:M419DRAFT_118438"/>
<evidence type="ECO:0000313" key="1">
    <source>
        <dbReference type="EMBL" id="ETS02767.1"/>
    </source>
</evidence>
<name>A0A024SEZ4_HYPJR</name>
<reference evidence="2" key="1">
    <citation type="journal article" date="2013" name="Ind. Biotechnol.">
        <title>Comparative genomics analysis of Trichoderma reesei strains.</title>
        <authorList>
            <person name="Koike H."/>
            <person name="Aerts A."/>
            <person name="LaButti K."/>
            <person name="Grigoriev I.V."/>
            <person name="Baker S.E."/>
        </authorList>
    </citation>
    <scope>NUCLEOTIDE SEQUENCE [LARGE SCALE GENOMIC DNA]</scope>
    <source>
        <strain evidence="2">ATCC 56765 / BCRC 32924 / NRRL 11460 / Rut C-30</strain>
    </source>
</reference>
<dbReference type="AlphaFoldDB" id="A0A024SEZ4"/>
<protein>
    <submittedName>
        <fullName evidence="1">Uncharacterized protein</fullName>
    </submittedName>
</protein>
<proteinExistence type="predicted"/>
<accession>A0A024SEZ4</accession>
<feature type="non-terminal residue" evidence="1">
    <location>
        <position position="1"/>
    </location>
</feature>
<dbReference type="Proteomes" id="UP000024376">
    <property type="component" value="Unassembled WGS sequence"/>
</dbReference>
<sequence>RRWFDFSWSGSLLVKRLHDEWFAKAEKRHMDFYSIWGKQGRGFVQLSRYDHNCP</sequence>
<evidence type="ECO:0000313" key="2">
    <source>
        <dbReference type="Proteomes" id="UP000024376"/>
    </source>
</evidence>
<dbReference type="HOGENOM" id="CLU_3056303_0_0_1"/>
<dbReference type="EMBL" id="KI911144">
    <property type="protein sequence ID" value="ETS02767.1"/>
    <property type="molecule type" value="Genomic_DNA"/>
</dbReference>
<organism evidence="1 2">
    <name type="scientific">Hypocrea jecorina (strain ATCC 56765 / BCRC 32924 / NRRL 11460 / Rut C-30)</name>
    <name type="common">Trichoderma reesei</name>
    <dbReference type="NCBI Taxonomy" id="1344414"/>
    <lineage>
        <taxon>Eukaryota</taxon>
        <taxon>Fungi</taxon>
        <taxon>Dikarya</taxon>
        <taxon>Ascomycota</taxon>
        <taxon>Pezizomycotina</taxon>
        <taxon>Sordariomycetes</taxon>
        <taxon>Hypocreomycetidae</taxon>
        <taxon>Hypocreales</taxon>
        <taxon>Hypocreaceae</taxon>
        <taxon>Trichoderma</taxon>
    </lineage>
</organism>